<dbReference type="AlphaFoldDB" id="A0A423WEV0"/>
<sequence>MPPYANLLDETSFPPWEKLPWDTSCPELGILPWLIVESYKGCLSDTHWCFLAEIQECNGIKFFRYRTVVKDDKDKVMFVSFYPDSYEGFDWKKLKKGHTLAIMYAMQHRFLDGTSGVRVEDMDDVHVFPISLRDFKGLGTEMKKYLAETEGGRWKCHGCDESKPSHQMSRCGKCKLDCQAKGWNERDHKQHCKVIRDPNFMALMKLDFSEYEGPFSFQRT</sequence>
<protein>
    <recommendedName>
        <fullName evidence="3">MYND-type zinc finger protein samB</fullName>
    </recommendedName>
</protein>
<dbReference type="EMBL" id="LKEA01000018">
    <property type="protein sequence ID" value="ROW01956.1"/>
    <property type="molecule type" value="Genomic_DNA"/>
</dbReference>
<evidence type="ECO:0000313" key="2">
    <source>
        <dbReference type="Proteomes" id="UP000283895"/>
    </source>
</evidence>
<dbReference type="Proteomes" id="UP000283895">
    <property type="component" value="Unassembled WGS sequence"/>
</dbReference>
<dbReference type="STRING" id="356882.A0A423WEV0"/>
<accession>A0A423WEV0</accession>
<comment type="caution">
    <text evidence="1">The sequence shown here is derived from an EMBL/GenBank/DDBJ whole genome shotgun (WGS) entry which is preliminary data.</text>
</comment>
<evidence type="ECO:0008006" key="3">
    <source>
        <dbReference type="Google" id="ProtNLM"/>
    </source>
</evidence>
<dbReference type="OrthoDB" id="265717at2759"/>
<gene>
    <name evidence="1" type="ORF">VMCG_05593</name>
</gene>
<proteinExistence type="predicted"/>
<evidence type="ECO:0000313" key="1">
    <source>
        <dbReference type="EMBL" id="ROW01956.1"/>
    </source>
</evidence>
<keyword evidence="2" id="KW-1185">Reference proteome</keyword>
<name>A0A423WEV0_9PEZI</name>
<reference evidence="1 2" key="1">
    <citation type="submission" date="2015-09" db="EMBL/GenBank/DDBJ databases">
        <title>Host preference determinants of Valsa canker pathogens revealed by comparative genomics.</title>
        <authorList>
            <person name="Yin Z."/>
            <person name="Huang L."/>
        </authorList>
    </citation>
    <scope>NUCLEOTIDE SEQUENCE [LARGE SCALE GENOMIC DNA]</scope>
    <source>
        <strain evidence="1 2">03-1</strain>
    </source>
</reference>
<organism evidence="1 2">
    <name type="scientific">Cytospora schulzeri</name>
    <dbReference type="NCBI Taxonomy" id="448051"/>
    <lineage>
        <taxon>Eukaryota</taxon>
        <taxon>Fungi</taxon>
        <taxon>Dikarya</taxon>
        <taxon>Ascomycota</taxon>
        <taxon>Pezizomycotina</taxon>
        <taxon>Sordariomycetes</taxon>
        <taxon>Sordariomycetidae</taxon>
        <taxon>Diaporthales</taxon>
        <taxon>Cytosporaceae</taxon>
        <taxon>Cytospora</taxon>
    </lineage>
</organism>